<feature type="non-terminal residue" evidence="1">
    <location>
        <position position="1"/>
    </location>
</feature>
<accession>A0A392RC55</accession>
<evidence type="ECO:0000313" key="2">
    <source>
        <dbReference type="Proteomes" id="UP000265520"/>
    </source>
</evidence>
<dbReference type="AlphaFoldDB" id="A0A392RC55"/>
<dbReference type="Proteomes" id="UP000265520">
    <property type="component" value="Unassembled WGS sequence"/>
</dbReference>
<keyword evidence="2" id="KW-1185">Reference proteome</keyword>
<dbReference type="EMBL" id="LXQA010201928">
    <property type="protein sequence ID" value="MCI33155.1"/>
    <property type="molecule type" value="Genomic_DNA"/>
</dbReference>
<sequence length="38" mass="4336">PLVGTHFLDIIDLCGVKTINVKWRRRARMAIIITAEKS</sequence>
<organism evidence="1 2">
    <name type="scientific">Trifolium medium</name>
    <dbReference type="NCBI Taxonomy" id="97028"/>
    <lineage>
        <taxon>Eukaryota</taxon>
        <taxon>Viridiplantae</taxon>
        <taxon>Streptophyta</taxon>
        <taxon>Embryophyta</taxon>
        <taxon>Tracheophyta</taxon>
        <taxon>Spermatophyta</taxon>
        <taxon>Magnoliopsida</taxon>
        <taxon>eudicotyledons</taxon>
        <taxon>Gunneridae</taxon>
        <taxon>Pentapetalae</taxon>
        <taxon>rosids</taxon>
        <taxon>fabids</taxon>
        <taxon>Fabales</taxon>
        <taxon>Fabaceae</taxon>
        <taxon>Papilionoideae</taxon>
        <taxon>50 kb inversion clade</taxon>
        <taxon>NPAAA clade</taxon>
        <taxon>Hologalegina</taxon>
        <taxon>IRL clade</taxon>
        <taxon>Trifolieae</taxon>
        <taxon>Trifolium</taxon>
    </lineage>
</organism>
<comment type="caution">
    <text evidence="1">The sequence shown here is derived from an EMBL/GenBank/DDBJ whole genome shotgun (WGS) entry which is preliminary data.</text>
</comment>
<reference evidence="1 2" key="1">
    <citation type="journal article" date="2018" name="Front. Plant Sci.">
        <title>Red Clover (Trifolium pratense) and Zigzag Clover (T. medium) - A Picture of Genomic Similarities and Differences.</title>
        <authorList>
            <person name="Dluhosova J."/>
            <person name="Istvanek J."/>
            <person name="Nedelnik J."/>
            <person name="Repkova J."/>
        </authorList>
    </citation>
    <scope>NUCLEOTIDE SEQUENCE [LARGE SCALE GENOMIC DNA]</scope>
    <source>
        <strain evidence="2">cv. 10/8</strain>
        <tissue evidence="1">Leaf</tissue>
    </source>
</reference>
<evidence type="ECO:0000313" key="1">
    <source>
        <dbReference type="EMBL" id="MCI33155.1"/>
    </source>
</evidence>
<proteinExistence type="predicted"/>
<protein>
    <submittedName>
        <fullName evidence="1">Uncharacterized protein</fullName>
    </submittedName>
</protein>
<name>A0A392RC55_9FABA</name>